<sequence>MLSNQQGNENLNNEDDDDQVSFRKFATHEELANSKFWKNLQRAKDTQLAQSTAAIIEDKNTTYIFAESEFQDSDDDSDNDNEAKTQGLRKSRAIKLIEISFGPRKSFNRTVPLTGCITMRNASPSIGQLKMRSLKLSIPQDIYVKGTLFALTASFGAGATGLSLYRSKSTGIVCRAETGGRVQIFKTETFAFFPEARMRHVVYRKVKKKVMSRNRTRVFRRGRWKKMQTSLRYNNLGVIFLDLSSGERPYCESRNEELRCGSNMSPRQIFEDIELPGDDKKKVELPQEGEDENNDVPSPEENEEYDDIEPPEEKEGDNEIPRGEEDDGDGVPIEMEDDNIDIPEEPEEYKEDDSPKHEVFKEGKKGYKLIWQ</sequence>
<dbReference type="RefSeq" id="XP_049263326.1">
    <property type="nucleotide sequence ID" value="XM_049407213.1"/>
</dbReference>
<dbReference type="AlphaFoldDB" id="A0A8J5UHM5"/>
<accession>A0A8J5UHM5</accession>
<dbReference type="GeneID" id="73470165"/>
<name>A0A8J5UHM5_9ASCO</name>
<protein>
    <submittedName>
        <fullName evidence="2">Uncharacterized protein</fullName>
    </submittedName>
</protein>
<reference evidence="2 3" key="1">
    <citation type="journal article" date="2021" name="DNA Res.">
        <title>Genome analysis of Candida subhashii reveals its hybrid nature and dual mitochondrial genome conformations.</title>
        <authorList>
            <person name="Mixao V."/>
            <person name="Hegedusova E."/>
            <person name="Saus E."/>
            <person name="Pryszcz L.P."/>
            <person name="Cillingova A."/>
            <person name="Nosek J."/>
            <person name="Gabaldon T."/>
        </authorList>
    </citation>
    <scope>NUCLEOTIDE SEQUENCE [LARGE SCALE GENOMIC DNA]</scope>
    <source>
        <strain evidence="2 3">CBS 10753</strain>
    </source>
</reference>
<feature type="compositionally biased region" description="Basic and acidic residues" evidence="1">
    <location>
        <begin position="352"/>
        <end position="365"/>
    </location>
</feature>
<dbReference type="OrthoDB" id="4026048at2759"/>
<feature type="compositionally biased region" description="Acidic residues" evidence="1">
    <location>
        <begin position="287"/>
        <end position="310"/>
    </location>
</feature>
<keyword evidence="3" id="KW-1185">Reference proteome</keyword>
<feature type="region of interest" description="Disordered" evidence="1">
    <location>
        <begin position="272"/>
        <end position="372"/>
    </location>
</feature>
<gene>
    <name evidence="2" type="ORF">J8A68_003365</name>
</gene>
<comment type="caution">
    <text evidence="2">The sequence shown here is derived from an EMBL/GenBank/DDBJ whole genome shotgun (WGS) entry which is preliminary data.</text>
</comment>
<proteinExistence type="predicted"/>
<dbReference type="Proteomes" id="UP000694255">
    <property type="component" value="Unassembled WGS sequence"/>
</dbReference>
<organism evidence="2 3">
    <name type="scientific">[Candida] subhashii</name>
    <dbReference type="NCBI Taxonomy" id="561895"/>
    <lineage>
        <taxon>Eukaryota</taxon>
        <taxon>Fungi</taxon>
        <taxon>Dikarya</taxon>
        <taxon>Ascomycota</taxon>
        <taxon>Saccharomycotina</taxon>
        <taxon>Pichiomycetes</taxon>
        <taxon>Debaryomycetaceae</taxon>
        <taxon>Spathaspora</taxon>
    </lineage>
</organism>
<evidence type="ECO:0000313" key="2">
    <source>
        <dbReference type="EMBL" id="KAG7663093.1"/>
    </source>
</evidence>
<dbReference type="EMBL" id="JAGSYN010000149">
    <property type="protein sequence ID" value="KAG7663093.1"/>
    <property type="molecule type" value="Genomic_DNA"/>
</dbReference>
<evidence type="ECO:0000313" key="3">
    <source>
        <dbReference type="Proteomes" id="UP000694255"/>
    </source>
</evidence>
<feature type="compositionally biased region" description="Basic and acidic residues" evidence="1">
    <location>
        <begin position="311"/>
        <end position="323"/>
    </location>
</feature>
<evidence type="ECO:0000256" key="1">
    <source>
        <dbReference type="SAM" id="MobiDB-lite"/>
    </source>
</evidence>
<feature type="compositionally biased region" description="Acidic residues" evidence="1">
    <location>
        <begin position="324"/>
        <end position="351"/>
    </location>
</feature>